<name>A0A1W9S102_9BACT</name>
<keyword evidence="1" id="KW-1133">Transmembrane helix</keyword>
<proteinExistence type="predicted"/>
<evidence type="ECO:0000256" key="1">
    <source>
        <dbReference type="SAM" id="Phobius"/>
    </source>
</evidence>
<feature type="transmembrane region" description="Helical" evidence="1">
    <location>
        <begin position="132"/>
        <end position="151"/>
    </location>
</feature>
<keyword evidence="1" id="KW-0472">Membrane</keyword>
<reference evidence="3" key="1">
    <citation type="submission" date="2017-03" db="EMBL/GenBank/DDBJ databases">
        <title>Novel pathways for hydrocarbon cycling and metabolic interdependencies in hydrothermal sediment communities.</title>
        <authorList>
            <person name="Dombrowski N."/>
            <person name="Seitz K."/>
            <person name="Teske A."/>
            <person name="Baker B."/>
        </authorList>
    </citation>
    <scope>NUCLEOTIDE SEQUENCE [LARGE SCALE GENOMIC DNA]</scope>
</reference>
<accession>A0A1W9S102</accession>
<comment type="caution">
    <text evidence="2">The sequence shown here is derived from an EMBL/GenBank/DDBJ whole genome shotgun (WGS) entry which is preliminary data.</text>
</comment>
<sequence>MKNWLPIALTLLIATITFVAVFSGLPPLMGIMRMGMFWMVIVGGVASALGAVNLFQIHGKRVMRREGGFIYSLMLIIVMFATIIIGIALTPQSELYKFLFRFIFTPLTTAIFAILAFFIASAAFRAFRIRTVEALVLVVSATLVMLGKSTLGESISKYLPMVGDWIMDVPNTAGSRGILLGATLGGIAVLLRVILGIERGHFVG</sequence>
<feature type="transmembrane region" description="Helical" evidence="1">
    <location>
        <begin position="7"/>
        <end position="25"/>
    </location>
</feature>
<organism evidence="2 3">
    <name type="scientific">Candidatus Coatesbacteria bacterium 4484_99</name>
    <dbReference type="NCBI Taxonomy" id="1970774"/>
    <lineage>
        <taxon>Bacteria</taxon>
        <taxon>Candidatus Coatesiibacteriota</taxon>
    </lineage>
</organism>
<protein>
    <submittedName>
        <fullName evidence="2">Uncharacterized protein</fullName>
    </submittedName>
</protein>
<dbReference type="Proteomes" id="UP000192611">
    <property type="component" value="Unassembled WGS sequence"/>
</dbReference>
<feature type="transmembrane region" description="Helical" evidence="1">
    <location>
        <begin position="98"/>
        <end position="120"/>
    </location>
</feature>
<dbReference type="AlphaFoldDB" id="A0A1W9S102"/>
<feature type="transmembrane region" description="Helical" evidence="1">
    <location>
        <begin position="69"/>
        <end position="92"/>
    </location>
</feature>
<gene>
    <name evidence="2" type="ORF">B6D57_03770</name>
</gene>
<dbReference type="EMBL" id="NATQ01000070">
    <property type="protein sequence ID" value="OQX90322.1"/>
    <property type="molecule type" value="Genomic_DNA"/>
</dbReference>
<feature type="transmembrane region" description="Helical" evidence="1">
    <location>
        <begin position="37"/>
        <end position="57"/>
    </location>
</feature>
<evidence type="ECO:0000313" key="2">
    <source>
        <dbReference type="EMBL" id="OQX90322.1"/>
    </source>
</evidence>
<keyword evidence="1" id="KW-0812">Transmembrane</keyword>
<evidence type="ECO:0000313" key="3">
    <source>
        <dbReference type="Proteomes" id="UP000192611"/>
    </source>
</evidence>
<feature type="transmembrane region" description="Helical" evidence="1">
    <location>
        <begin position="177"/>
        <end position="195"/>
    </location>
</feature>